<gene>
    <name evidence="14" type="ORF">FIBSPDRAFT_946357</name>
</gene>
<evidence type="ECO:0000256" key="4">
    <source>
        <dbReference type="ARBA" id="ARBA00022692"/>
    </source>
</evidence>
<evidence type="ECO:0000313" key="14">
    <source>
        <dbReference type="EMBL" id="KZP29842.1"/>
    </source>
</evidence>
<dbReference type="InterPro" id="IPR039627">
    <property type="entry name" value="Yme2_C"/>
</dbReference>
<evidence type="ECO:0000256" key="8">
    <source>
        <dbReference type="ARBA" id="ARBA00023136"/>
    </source>
</evidence>
<reference evidence="14 15" key="1">
    <citation type="journal article" date="2016" name="Mol. Biol. Evol.">
        <title>Comparative Genomics of Early-Diverging Mushroom-Forming Fungi Provides Insights into the Origins of Lignocellulose Decay Capabilities.</title>
        <authorList>
            <person name="Nagy L.G."/>
            <person name="Riley R."/>
            <person name="Tritt A."/>
            <person name="Adam C."/>
            <person name="Daum C."/>
            <person name="Floudas D."/>
            <person name="Sun H."/>
            <person name="Yadav J.S."/>
            <person name="Pangilinan J."/>
            <person name="Larsson K.H."/>
            <person name="Matsuura K."/>
            <person name="Barry K."/>
            <person name="Labutti K."/>
            <person name="Kuo R."/>
            <person name="Ohm R.A."/>
            <person name="Bhattacharya S.S."/>
            <person name="Shirouzu T."/>
            <person name="Yoshinaga Y."/>
            <person name="Martin F.M."/>
            <person name="Grigoriev I.V."/>
            <person name="Hibbett D.S."/>
        </authorList>
    </citation>
    <scope>NUCLEOTIDE SEQUENCE [LARGE SCALE GENOMIC DNA]</scope>
    <source>
        <strain evidence="14 15">CBS 109695</strain>
    </source>
</reference>
<evidence type="ECO:0000259" key="13">
    <source>
        <dbReference type="Pfam" id="PF10443"/>
    </source>
</evidence>
<keyword evidence="7 10" id="KW-0496">Mitochondrion</keyword>
<dbReference type="Proteomes" id="UP000076532">
    <property type="component" value="Unassembled WGS sequence"/>
</dbReference>
<feature type="coiled-coil region" evidence="11">
    <location>
        <begin position="829"/>
        <end position="856"/>
    </location>
</feature>
<dbReference type="Pfam" id="PF10443">
    <property type="entry name" value="RNA12"/>
    <property type="match status" value="1"/>
</dbReference>
<dbReference type="InterPro" id="IPR027417">
    <property type="entry name" value="P-loop_NTPase"/>
</dbReference>
<name>A0A166SUE5_9AGAM</name>
<accession>A0A166SUE5</accession>
<evidence type="ECO:0000256" key="1">
    <source>
        <dbReference type="ARBA" id="ARBA00004434"/>
    </source>
</evidence>
<organism evidence="14 15">
    <name type="scientific">Athelia psychrophila</name>
    <dbReference type="NCBI Taxonomy" id="1759441"/>
    <lineage>
        <taxon>Eukaryota</taxon>
        <taxon>Fungi</taxon>
        <taxon>Dikarya</taxon>
        <taxon>Basidiomycota</taxon>
        <taxon>Agaricomycotina</taxon>
        <taxon>Agaricomycetes</taxon>
        <taxon>Agaricomycetidae</taxon>
        <taxon>Atheliales</taxon>
        <taxon>Atheliaceae</taxon>
        <taxon>Athelia</taxon>
    </lineage>
</organism>
<evidence type="ECO:0000256" key="12">
    <source>
        <dbReference type="SAM" id="MobiDB-lite"/>
    </source>
</evidence>
<dbReference type="InterPro" id="IPR018850">
    <property type="entry name" value="Mt_escape_2_C"/>
</dbReference>
<dbReference type="GO" id="GO:0006397">
    <property type="term" value="P:mRNA processing"/>
    <property type="evidence" value="ECO:0007669"/>
    <property type="project" value="UniProtKB-UniRule"/>
</dbReference>
<comment type="function">
    <text evidence="9 10">Plays a role in maintaining the mitochondrial genome and in controlling the mtDNA escape. Involved in the regulation of mtDNA nucleotide structure and number. May have a dispensable role in early maturation of pre-rRNA.</text>
</comment>
<dbReference type="STRING" id="436010.A0A166SUE5"/>
<dbReference type="AlphaFoldDB" id="A0A166SUE5"/>
<keyword evidence="10" id="KW-0694">RNA-binding</keyword>
<evidence type="ECO:0000256" key="6">
    <source>
        <dbReference type="ARBA" id="ARBA00022989"/>
    </source>
</evidence>
<evidence type="ECO:0000313" key="15">
    <source>
        <dbReference type="Proteomes" id="UP000076532"/>
    </source>
</evidence>
<feature type="domain" description="Mitochondrial escape protein 2 C-terminal" evidence="13">
    <location>
        <begin position="311"/>
        <end position="810"/>
    </location>
</feature>
<dbReference type="GO" id="GO:0003723">
    <property type="term" value="F:RNA binding"/>
    <property type="evidence" value="ECO:0007669"/>
    <property type="project" value="UniProtKB-UniRule"/>
</dbReference>
<comment type="similarity">
    <text evidence="2 10">Belongs to the YME2 family.</text>
</comment>
<dbReference type="PANTHER" id="PTHR32198">
    <property type="entry name" value="MITOCHONDRIAL ESCAPE PROTEIN 2"/>
    <property type="match status" value="1"/>
</dbReference>
<keyword evidence="10" id="KW-0507">mRNA processing</keyword>
<evidence type="ECO:0000256" key="5">
    <source>
        <dbReference type="ARBA" id="ARBA00022792"/>
    </source>
</evidence>
<dbReference type="SUPFAM" id="SSF52540">
    <property type="entry name" value="P-loop containing nucleoside triphosphate hydrolases"/>
    <property type="match status" value="1"/>
</dbReference>
<evidence type="ECO:0000256" key="7">
    <source>
        <dbReference type="ARBA" id="ARBA00023128"/>
    </source>
</evidence>
<protein>
    <recommendedName>
        <fullName evidence="3 10">Mitochondrial escape protein 2</fullName>
    </recommendedName>
</protein>
<keyword evidence="6" id="KW-1133">Transmembrane helix</keyword>
<evidence type="ECO:0000256" key="3">
    <source>
        <dbReference type="ARBA" id="ARBA00020222"/>
    </source>
</evidence>
<feature type="region of interest" description="Disordered" evidence="12">
    <location>
        <begin position="512"/>
        <end position="540"/>
    </location>
</feature>
<feature type="compositionally biased region" description="Basic and acidic residues" evidence="12">
    <location>
        <begin position="515"/>
        <end position="532"/>
    </location>
</feature>
<dbReference type="EMBL" id="KV417496">
    <property type="protein sequence ID" value="KZP29842.1"/>
    <property type="molecule type" value="Genomic_DNA"/>
</dbReference>
<evidence type="ECO:0000256" key="11">
    <source>
        <dbReference type="SAM" id="Coils"/>
    </source>
</evidence>
<evidence type="ECO:0000256" key="2">
    <source>
        <dbReference type="ARBA" id="ARBA00010320"/>
    </source>
</evidence>
<dbReference type="GO" id="GO:0005743">
    <property type="term" value="C:mitochondrial inner membrane"/>
    <property type="evidence" value="ECO:0007669"/>
    <property type="project" value="UniProtKB-SubCell"/>
</dbReference>
<evidence type="ECO:0000256" key="9">
    <source>
        <dbReference type="ARBA" id="ARBA00025276"/>
    </source>
</evidence>
<dbReference type="OrthoDB" id="10267654at2759"/>
<proteinExistence type="inferred from homology"/>
<keyword evidence="8" id="KW-0472">Membrane</keyword>
<evidence type="ECO:0000256" key="10">
    <source>
        <dbReference type="RuleBase" id="RU367108"/>
    </source>
</evidence>
<comment type="subcellular location">
    <subcellularLocation>
        <location evidence="1 10">Mitochondrion inner membrane</location>
        <topology evidence="1 10">Single-pass membrane protein</topology>
    </subcellularLocation>
</comment>
<dbReference type="PANTHER" id="PTHR32198:SF2">
    <property type="entry name" value="MITOCHONDRIAL ESCAPE PROTEIN 2"/>
    <property type="match status" value="1"/>
</dbReference>
<sequence length="861" mass="96223">MLGLQSREGWLFVDSVFPVRLGSWDLRHYIGIFHQEELLERLSTILKSVKTHSFELVELEPHIKDGGVFVRFKYSAGEPGEALETIEKSVREEAEKRGGIPSWTGLASRGDVWLVKGTPWREDLHRYATPIVKLAYEGPDVHEELIYKLLRPYGRINYLIPPNPVPAGSLRFTNVEFSHIRSATIARNVIHNFQFSPDGSSFSSSSGSGSSSGTRLRTAYIQPIQAHMFRDWVRDHPKTMLPVLVFLLGTLTYAVFDPIRKFMVEAKMLDWFDPREFKLYQWVRAKTFDKLSIRDASGDDSTPVVGVWKERKEAESALRSYLNDLPTTVTFIHGPAGSGKTRLLKAVLKETDRRALVIDCRELHKATSDSNLLSGLATQTGYWPVFTFFNSMNTMIDLASVGLIGQKAGLSSSITDQLKQVLEVVGAGLAGVSSSHRKSIQRKIKERARAEQKEAQDAALHERIARGIYHDPRIDAIAGNGVMCELGVGDELMTEDDMSWTHDEAEEAAALNFPDGKEAKEAARKEAAEERERRKRSADDAQDVAALPVVVIQNFAMKGGASREELLGVLAAWTATLTENQIAHVVVISDNREHSKRIAKALPSRPLNNIALSDADADTALSFVTQKLKDAGVDQSFNAEETAYLERLGGRASDLDSLIRKVQSGQKVREAVLDIISRGVGELQKNAFGDDTEDAKSLPWSQEQAWQVLKQLSIKEEVPYHDLLIQFPFKGNETPLKSMEHAELISISTINGRPSTIRPGKPIFKYVFEQLVRDPVFQANQDIVFNEKIIASSETTVKACESELMTLKDLGGAYYSWWWWGKTPSNMRANFLLSKMQDAEKKIEGLEKKNAELKKVLAKGG</sequence>
<keyword evidence="4" id="KW-0812">Transmembrane</keyword>
<keyword evidence="11" id="KW-0175">Coiled coil</keyword>
<keyword evidence="5 10" id="KW-0999">Mitochondrion inner membrane</keyword>
<keyword evidence="15" id="KW-1185">Reference proteome</keyword>
<dbReference type="Gene3D" id="3.40.50.300">
    <property type="entry name" value="P-loop containing nucleotide triphosphate hydrolases"/>
    <property type="match status" value="1"/>
</dbReference>